<keyword evidence="7" id="KW-0408">Iron</keyword>
<keyword evidence="8" id="KW-0805">Transcription regulation</keyword>
<feature type="binding site" evidence="11">
    <location>
        <position position="94"/>
    </location>
    <ligand>
        <name>Zn(2+)</name>
        <dbReference type="ChEBI" id="CHEBI:29105"/>
    </ligand>
</feature>
<sequence length="144" mass="15315">MTSADLLRAKGLRATQPRVVVLDVLEAARTTSEHLAVAQIADRARTVLPTVSTQAVYDCLEALSGAGLARSVEPAGHPARYEARVGDNHHHLVCRDCGRTVDVDCTVGHAPCLSPSDAAGFAVEEAEVVFWGRCPECRTPKSIA</sequence>
<evidence type="ECO:0000256" key="10">
    <source>
        <dbReference type="ARBA" id="ARBA00023163"/>
    </source>
</evidence>
<feature type="binding site" evidence="11">
    <location>
        <position position="137"/>
    </location>
    <ligand>
        <name>Zn(2+)</name>
        <dbReference type="ChEBI" id="CHEBI:29105"/>
    </ligand>
</feature>
<name>A0A7Y9AUG8_9ACTN</name>
<keyword evidence="6 11" id="KW-0862">Zinc</keyword>
<keyword evidence="13" id="KW-1185">Reference proteome</keyword>
<keyword evidence="5 11" id="KW-0479">Metal-binding</keyword>
<dbReference type="InterPro" id="IPR002481">
    <property type="entry name" value="FUR"/>
</dbReference>
<dbReference type="GO" id="GO:0008270">
    <property type="term" value="F:zinc ion binding"/>
    <property type="evidence" value="ECO:0007669"/>
    <property type="project" value="TreeGrafter"/>
</dbReference>
<evidence type="ECO:0000313" key="12">
    <source>
        <dbReference type="EMBL" id="NYD21711.1"/>
    </source>
</evidence>
<dbReference type="RefSeq" id="WP_179750193.1">
    <property type="nucleotide sequence ID" value="NZ_BAAAGN010000005.1"/>
</dbReference>
<evidence type="ECO:0000256" key="8">
    <source>
        <dbReference type="ARBA" id="ARBA00023015"/>
    </source>
</evidence>
<evidence type="ECO:0000256" key="3">
    <source>
        <dbReference type="ARBA" id="ARBA00022490"/>
    </source>
</evidence>
<dbReference type="GO" id="GO:0045892">
    <property type="term" value="P:negative regulation of DNA-templated transcription"/>
    <property type="evidence" value="ECO:0007669"/>
    <property type="project" value="TreeGrafter"/>
</dbReference>
<proteinExistence type="inferred from homology"/>
<dbReference type="PANTHER" id="PTHR33202:SF18">
    <property type="entry name" value="TRANSCRIPTIONAL REGULATOR FURA"/>
    <property type="match status" value="1"/>
</dbReference>
<comment type="subcellular location">
    <subcellularLocation>
        <location evidence="1">Cytoplasm</location>
    </subcellularLocation>
</comment>
<dbReference type="Gene3D" id="3.30.1490.190">
    <property type="match status" value="1"/>
</dbReference>
<dbReference type="CDD" id="cd07153">
    <property type="entry name" value="Fur_like"/>
    <property type="match status" value="1"/>
</dbReference>
<dbReference type="EMBL" id="JACCBB010000001">
    <property type="protein sequence ID" value="NYD21711.1"/>
    <property type="molecule type" value="Genomic_DNA"/>
</dbReference>
<evidence type="ECO:0000256" key="2">
    <source>
        <dbReference type="ARBA" id="ARBA00007957"/>
    </source>
</evidence>
<keyword evidence="9" id="KW-0238">DNA-binding</keyword>
<dbReference type="GO" id="GO:1900376">
    <property type="term" value="P:regulation of secondary metabolite biosynthetic process"/>
    <property type="evidence" value="ECO:0007669"/>
    <property type="project" value="TreeGrafter"/>
</dbReference>
<dbReference type="AlphaFoldDB" id="A0A7Y9AUG8"/>
<dbReference type="InterPro" id="IPR036388">
    <property type="entry name" value="WH-like_DNA-bd_sf"/>
</dbReference>
<evidence type="ECO:0000256" key="6">
    <source>
        <dbReference type="ARBA" id="ARBA00022833"/>
    </source>
</evidence>
<evidence type="ECO:0000256" key="1">
    <source>
        <dbReference type="ARBA" id="ARBA00004496"/>
    </source>
</evidence>
<feature type="binding site" evidence="11">
    <location>
        <position position="134"/>
    </location>
    <ligand>
        <name>Zn(2+)</name>
        <dbReference type="ChEBI" id="CHEBI:29105"/>
    </ligand>
</feature>
<dbReference type="Proteomes" id="UP000521922">
    <property type="component" value="Unassembled WGS sequence"/>
</dbReference>
<reference evidence="12 13" key="1">
    <citation type="submission" date="2020-07" db="EMBL/GenBank/DDBJ databases">
        <title>Sequencing the genomes of 1000 actinobacteria strains.</title>
        <authorList>
            <person name="Klenk H.-P."/>
        </authorList>
    </citation>
    <scope>NUCLEOTIDE SEQUENCE [LARGE SCALE GENOMIC DNA]</scope>
    <source>
        <strain evidence="12 13">DSM 7487</strain>
    </source>
</reference>
<evidence type="ECO:0000256" key="5">
    <source>
        <dbReference type="ARBA" id="ARBA00022723"/>
    </source>
</evidence>
<organism evidence="12 13">
    <name type="scientific">Kineococcus aurantiacus</name>
    <dbReference type="NCBI Taxonomy" id="37633"/>
    <lineage>
        <taxon>Bacteria</taxon>
        <taxon>Bacillati</taxon>
        <taxon>Actinomycetota</taxon>
        <taxon>Actinomycetes</taxon>
        <taxon>Kineosporiales</taxon>
        <taxon>Kineosporiaceae</taxon>
        <taxon>Kineococcus</taxon>
    </lineage>
</organism>
<evidence type="ECO:0000256" key="4">
    <source>
        <dbReference type="ARBA" id="ARBA00022491"/>
    </source>
</evidence>
<accession>A0A7Y9AUG8</accession>
<keyword evidence="4" id="KW-0678">Repressor</keyword>
<dbReference type="InterPro" id="IPR043135">
    <property type="entry name" value="Fur_C"/>
</dbReference>
<dbReference type="Gene3D" id="1.10.10.10">
    <property type="entry name" value="Winged helix-like DNA-binding domain superfamily/Winged helix DNA-binding domain"/>
    <property type="match status" value="1"/>
</dbReference>
<evidence type="ECO:0000313" key="13">
    <source>
        <dbReference type="Proteomes" id="UP000521922"/>
    </source>
</evidence>
<comment type="caution">
    <text evidence="12">The sequence shown here is derived from an EMBL/GenBank/DDBJ whole genome shotgun (WGS) entry which is preliminary data.</text>
</comment>
<feature type="binding site" evidence="11">
    <location>
        <position position="97"/>
    </location>
    <ligand>
        <name>Zn(2+)</name>
        <dbReference type="ChEBI" id="CHEBI:29105"/>
    </ligand>
</feature>
<dbReference type="GO" id="GO:0005737">
    <property type="term" value="C:cytoplasm"/>
    <property type="evidence" value="ECO:0007669"/>
    <property type="project" value="UniProtKB-SubCell"/>
</dbReference>
<dbReference type="InterPro" id="IPR036390">
    <property type="entry name" value="WH_DNA-bd_sf"/>
</dbReference>
<dbReference type="PANTHER" id="PTHR33202">
    <property type="entry name" value="ZINC UPTAKE REGULATION PROTEIN"/>
    <property type="match status" value="1"/>
</dbReference>
<dbReference type="Pfam" id="PF01475">
    <property type="entry name" value="FUR"/>
    <property type="match status" value="1"/>
</dbReference>
<dbReference type="SUPFAM" id="SSF46785">
    <property type="entry name" value="Winged helix' DNA-binding domain"/>
    <property type="match status" value="1"/>
</dbReference>
<keyword evidence="10" id="KW-0804">Transcription</keyword>
<evidence type="ECO:0000256" key="11">
    <source>
        <dbReference type="PIRSR" id="PIRSR602481-1"/>
    </source>
</evidence>
<dbReference type="GO" id="GO:0003700">
    <property type="term" value="F:DNA-binding transcription factor activity"/>
    <property type="evidence" value="ECO:0007669"/>
    <property type="project" value="InterPro"/>
</dbReference>
<protein>
    <submittedName>
        <fullName evidence="12">Fur family ferric uptake transcriptional regulator</fullName>
    </submittedName>
</protein>
<evidence type="ECO:0000256" key="7">
    <source>
        <dbReference type="ARBA" id="ARBA00023004"/>
    </source>
</evidence>
<keyword evidence="3" id="KW-0963">Cytoplasm</keyword>
<gene>
    <name evidence="12" type="ORF">BJ968_001251</name>
</gene>
<evidence type="ECO:0000256" key="9">
    <source>
        <dbReference type="ARBA" id="ARBA00023125"/>
    </source>
</evidence>
<comment type="similarity">
    <text evidence="2">Belongs to the Fur family.</text>
</comment>
<comment type="cofactor">
    <cofactor evidence="11">
        <name>Zn(2+)</name>
        <dbReference type="ChEBI" id="CHEBI:29105"/>
    </cofactor>
    <text evidence="11">Binds 1 zinc ion per subunit.</text>
</comment>
<dbReference type="GO" id="GO:0000976">
    <property type="term" value="F:transcription cis-regulatory region binding"/>
    <property type="evidence" value="ECO:0007669"/>
    <property type="project" value="TreeGrafter"/>
</dbReference>